<dbReference type="AlphaFoldDB" id="A0AAW1B2U2"/>
<keyword evidence="6" id="KW-1185">Reference proteome</keyword>
<dbReference type="EMBL" id="JAOTOJ010000008">
    <property type="protein sequence ID" value="KAK9395943.1"/>
    <property type="molecule type" value="Genomic_DNA"/>
</dbReference>
<dbReference type="InterPro" id="IPR045058">
    <property type="entry name" value="GIMA/IAN/Toc"/>
</dbReference>
<dbReference type="Gene3D" id="3.40.50.300">
    <property type="entry name" value="P-loop containing nucleotide triphosphate hydrolases"/>
    <property type="match status" value="1"/>
</dbReference>
<evidence type="ECO:0000313" key="5">
    <source>
        <dbReference type="EMBL" id="KAK9395943.1"/>
    </source>
</evidence>
<organism evidence="5 6">
    <name type="scientific">Crotalus adamanteus</name>
    <name type="common">Eastern diamondback rattlesnake</name>
    <dbReference type="NCBI Taxonomy" id="8729"/>
    <lineage>
        <taxon>Eukaryota</taxon>
        <taxon>Metazoa</taxon>
        <taxon>Chordata</taxon>
        <taxon>Craniata</taxon>
        <taxon>Vertebrata</taxon>
        <taxon>Euteleostomi</taxon>
        <taxon>Lepidosauria</taxon>
        <taxon>Squamata</taxon>
        <taxon>Bifurcata</taxon>
        <taxon>Unidentata</taxon>
        <taxon>Episquamata</taxon>
        <taxon>Toxicofera</taxon>
        <taxon>Serpentes</taxon>
        <taxon>Colubroidea</taxon>
        <taxon>Viperidae</taxon>
        <taxon>Crotalinae</taxon>
        <taxon>Crotalus</taxon>
    </lineage>
</organism>
<keyword evidence="2" id="KW-0547">Nucleotide-binding</keyword>
<comment type="caution">
    <text evidence="5">The sequence shown here is derived from an EMBL/GenBank/DDBJ whole genome shotgun (WGS) entry which is preliminary data.</text>
</comment>
<evidence type="ECO:0000256" key="1">
    <source>
        <dbReference type="ARBA" id="ARBA00008535"/>
    </source>
</evidence>
<sequence>MMHEATGAERERLVSDLMETVPVAEGRFGEWRKRLQALPSNYVVPEVRKCVKFCSPGPHVILHVICIGRFTQEEEQVHQLITEIFGLKAKNYIILLFTHKEYLESESIENFISTQDKKLQQYAAECGNRFLAFNNKAEGAEREAQVAELMTMIDCLVETNRDAPYYTEEMMSFNKRRKF</sequence>
<dbReference type="SUPFAM" id="SSF52540">
    <property type="entry name" value="P-loop containing nucleoside triphosphate hydrolases"/>
    <property type="match status" value="1"/>
</dbReference>
<dbReference type="GO" id="GO:0005525">
    <property type="term" value="F:GTP binding"/>
    <property type="evidence" value="ECO:0007669"/>
    <property type="project" value="UniProtKB-KW"/>
</dbReference>
<dbReference type="InterPro" id="IPR027417">
    <property type="entry name" value="P-loop_NTPase"/>
</dbReference>
<evidence type="ECO:0000256" key="2">
    <source>
        <dbReference type="ARBA" id="ARBA00022741"/>
    </source>
</evidence>
<evidence type="ECO:0000259" key="4">
    <source>
        <dbReference type="PROSITE" id="PS51720"/>
    </source>
</evidence>
<accession>A0AAW1B2U2</accession>
<dbReference type="Proteomes" id="UP001474421">
    <property type="component" value="Unassembled WGS sequence"/>
</dbReference>
<evidence type="ECO:0000313" key="6">
    <source>
        <dbReference type="Proteomes" id="UP001474421"/>
    </source>
</evidence>
<evidence type="ECO:0000256" key="3">
    <source>
        <dbReference type="ARBA" id="ARBA00023134"/>
    </source>
</evidence>
<comment type="similarity">
    <text evidence="1">Belongs to the TRAFAC class TrmE-Era-EngA-EngB-Septin-like GTPase superfamily. AIG1/Toc34/Toc159-like paraseptin GTPase family. IAN subfamily.</text>
</comment>
<reference evidence="5 6" key="1">
    <citation type="journal article" date="2024" name="Proc. Natl. Acad. Sci. U.S.A.">
        <title>The genetic regulatory architecture and epigenomic basis for age-related changes in rattlesnake venom.</title>
        <authorList>
            <person name="Hogan M.P."/>
            <person name="Holding M.L."/>
            <person name="Nystrom G.S."/>
            <person name="Colston T.J."/>
            <person name="Bartlett D.A."/>
            <person name="Mason A.J."/>
            <person name="Ellsworth S.A."/>
            <person name="Rautsaw R.M."/>
            <person name="Lawrence K.C."/>
            <person name="Strickland J.L."/>
            <person name="He B."/>
            <person name="Fraser P."/>
            <person name="Margres M.J."/>
            <person name="Gilbert D.M."/>
            <person name="Gibbs H.L."/>
            <person name="Parkinson C.L."/>
            <person name="Rokyta D.R."/>
        </authorList>
    </citation>
    <scope>NUCLEOTIDE SEQUENCE [LARGE SCALE GENOMIC DNA]</scope>
    <source>
        <strain evidence="5">DRR0105</strain>
    </source>
</reference>
<protein>
    <submittedName>
        <fullName evidence="5">GTPase IMAP family member 7-like</fullName>
    </submittedName>
</protein>
<dbReference type="PANTHER" id="PTHR10903:SF170">
    <property type="entry name" value="GTPASE IMAP FAMILY MEMBER 7"/>
    <property type="match status" value="1"/>
</dbReference>
<proteinExistence type="inferred from homology"/>
<dbReference type="PANTHER" id="PTHR10903">
    <property type="entry name" value="GTPASE, IMAP FAMILY MEMBER-RELATED"/>
    <property type="match status" value="1"/>
</dbReference>
<name>A0AAW1B2U2_CROAD</name>
<keyword evidence="3" id="KW-0342">GTP-binding</keyword>
<feature type="domain" description="AIG1-type G" evidence="4">
    <location>
        <begin position="1"/>
        <end position="175"/>
    </location>
</feature>
<gene>
    <name evidence="5" type="ORF">NXF25_019304</name>
</gene>
<dbReference type="InterPro" id="IPR006703">
    <property type="entry name" value="G_AIG1"/>
</dbReference>
<dbReference type="PROSITE" id="PS51720">
    <property type="entry name" value="G_AIG1"/>
    <property type="match status" value="1"/>
</dbReference>
<dbReference type="Pfam" id="PF04548">
    <property type="entry name" value="AIG1"/>
    <property type="match status" value="1"/>
</dbReference>